<dbReference type="AlphaFoldDB" id="A0A0M3IS39"/>
<dbReference type="WBParaSite" id="ALUE_0002156701-mRNA-1">
    <property type="protein sequence ID" value="ALUE_0002156701-mRNA-1"/>
    <property type="gene ID" value="ALUE_0002156701"/>
</dbReference>
<feature type="compositionally biased region" description="Basic and acidic residues" evidence="1">
    <location>
        <begin position="24"/>
        <end position="33"/>
    </location>
</feature>
<evidence type="ECO:0000256" key="1">
    <source>
        <dbReference type="SAM" id="MobiDB-lite"/>
    </source>
</evidence>
<dbReference type="Proteomes" id="UP000036681">
    <property type="component" value="Unplaced"/>
</dbReference>
<accession>A0A0M3IS39</accession>
<organism evidence="2 3">
    <name type="scientific">Ascaris lumbricoides</name>
    <name type="common">Giant roundworm</name>
    <dbReference type="NCBI Taxonomy" id="6252"/>
    <lineage>
        <taxon>Eukaryota</taxon>
        <taxon>Metazoa</taxon>
        <taxon>Ecdysozoa</taxon>
        <taxon>Nematoda</taxon>
        <taxon>Chromadorea</taxon>
        <taxon>Rhabditida</taxon>
        <taxon>Spirurina</taxon>
        <taxon>Ascaridomorpha</taxon>
        <taxon>Ascaridoidea</taxon>
        <taxon>Ascarididae</taxon>
        <taxon>Ascaris</taxon>
    </lineage>
</organism>
<keyword evidence="2" id="KW-1185">Reference proteome</keyword>
<evidence type="ECO:0000313" key="3">
    <source>
        <dbReference type="WBParaSite" id="ALUE_0002156701-mRNA-1"/>
    </source>
</evidence>
<name>A0A0M3IS39_ASCLU</name>
<feature type="region of interest" description="Disordered" evidence="1">
    <location>
        <begin position="1"/>
        <end position="33"/>
    </location>
</feature>
<protein>
    <submittedName>
        <fullName evidence="3">TPT domain-containing protein</fullName>
    </submittedName>
</protein>
<proteinExistence type="predicted"/>
<evidence type="ECO:0000313" key="2">
    <source>
        <dbReference type="Proteomes" id="UP000036681"/>
    </source>
</evidence>
<reference evidence="3" key="1">
    <citation type="submission" date="2017-02" db="UniProtKB">
        <authorList>
            <consortium name="WormBaseParasite"/>
        </authorList>
    </citation>
    <scope>IDENTIFICATION</scope>
</reference>
<sequence>MMKPGFSGNKPKVQEEDAQDNGEPTEKTVDDRNEMKKNHKAEMSVVCLCTSMLLTGFNFYRFTSSAWAPIFFLQSVLP</sequence>